<evidence type="ECO:0000313" key="2">
    <source>
        <dbReference type="Proteomes" id="UP001569153"/>
    </source>
</evidence>
<dbReference type="EMBL" id="JBGOOT010000045">
    <property type="protein sequence ID" value="MEZ8196969.1"/>
    <property type="molecule type" value="Genomic_DNA"/>
</dbReference>
<gene>
    <name evidence="1" type="ORF">ACED38_19080</name>
</gene>
<proteinExistence type="predicted"/>
<comment type="caution">
    <text evidence="1">The sequence shown here is derived from an EMBL/GenBank/DDBJ whole genome shotgun (WGS) entry which is preliminary data.</text>
</comment>
<sequence>MSIENEELRRRLNILQDKLESGMLKISPHVYEKLESSFAAMRYDSDGKIDLDSVDSSIRAMANGITMFHDREENKKAIPLAEIQRAYFGFINANFAPFYEMMQKANKTPNDIAQFFSQKATTRNELVQSIPPFLEHIKELWDSCGEIAWTHLEDMDCLKLSHSGDLFPSYSHNVASKCGIYSDTIVLPDPFVRTLGLYEMWNDEQKVYYFLKHALSVLIYKDLALTELTTPIVVVLPEPQYFEEHERDFIQQLSEKDGLKLAGNTFDRKFESLDDAKDFFISLDSKQKVINEVRDESRILADLDIGNNIGEQLDELCSNPLSIMHGLTPGQMILTNFLGRMGQANDALLKSRRVRGVPLIDAPTSWRYFNWKLQLDGEQLEQSSNEQLHVTHALTSLDGTELSWLGNIPPESLIEIRKQGALEEIRSIMSENIGSLVEASPNKFGETSYQVYKNFQNAFEAHNTKVNELRNKKWKFGGVDIGSMVCAGAIELTAAATGSPLFGVVGWATGQLLDTPKLREIPQKYRDLAEEDKKLSNSPVGILVQCKQ</sequence>
<name>A0ABV4MBS3_9VIBR</name>
<reference evidence="1 2" key="1">
    <citation type="submission" date="2024-06" db="EMBL/GenBank/DDBJ databases">
        <authorList>
            <person name="Steensen K."/>
            <person name="Seneca J."/>
            <person name="Bartlau N."/>
            <person name="Yu A.X."/>
            <person name="Polz M.F."/>
        </authorList>
    </citation>
    <scope>NUCLEOTIDE SEQUENCE [LARGE SCALE GENOMIC DNA]</scope>
    <source>
        <strain evidence="1 2">FF146</strain>
    </source>
</reference>
<dbReference type="RefSeq" id="WP_371731180.1">
    <property type="nucleotide sequence ID" value="NZ_JBGOOT010000045.1"/>
</dbReference>
<protein>
    <submittedName>
        <fullName evidence="1">Uncharacterized protein</fullName>
    </submittedName>
</protein>
<accession>A0ABV4MBS3</accession>
<keyword evidence="2" id="KW-1185">Reference proteome</keyword>
<organism evidence="1 2">
    <name type="scientific">Vibrio cortegadensis</name>
    <dbReference type="NCBI Taxonomy" id="1328770"/>
    <lineage>
        <taxon>Bacteria</taxon>
        <taxon>Pseudomonadati</taxon>
        <taxon>Pseudomonadota</taxon>
        <taxon>Gammaproteobacteria</taxon>
        <taxon>Vibrionales</taxon>
        <taxon>Vibrionaceae</taxon>
        <taxon>Vibrio</taxon>
    </lineage>
</organism>
<evidence type="ECO:0000313" key="1">
    <source>
        <dbReference type="EMBL" id="MEZ8196969.1"/>
    </source>
</evidence>
<dbReference type="Proteomes" id="UP001569153">
    <property type="component" value="Unassembled WGS sequence"/>
</dbReference>